<dbReference type="EMBL" id="FMZZ01000002">
    <property type="protein sequence ID" value="SDC43541.1"/>
    <property type="molecule type" value="Genomic_DNA"/>
</dbReference>
<dbReference type="RefSeq" id="WP_091448912.1">
    <property type="nucleotide sequence ID" value="NZ_FMZZ01000002.1"/>
</dbReference>
<keyword evidence="1" id="KW-0812">Transmembrane</keyword>
<reference evidence="3" key="1">
    <citation type="submission" date="2016-10" db="EMBL/GenBank/DDBJ databases">
        <authorList>
            <person name="Varghese N."/>
            <person name="Submissions S."/>
        </authorList>
    </citation>
    <scope>NUCLEOTIDE SEQUENCE [LARGE SCALE GENOMIC DNA]</scope>
    <source>
        <strain evidence="3">IBRC-M 10403</strain>
    </source>
</reference>
<evidence type="ECO:0000313" key="2">
    <source>
        <dbReference type="EMBL" id="SDC43541.1"/>
    </source>
</evidence>
<dbReference type="OrthoDB" id="5186521at2"/>
<evidence type="ECO:0000256" key="1">
    <source>
        <dbReference type="SAM" id="Phobius"/>
    </source>
</evidence>
<feature type="transmembrane region" description="Helical" evidence="1">
    <location>
        <begin position="65"/>
        <end position="87"/>
    </location>
</feature>
<proteinExistence type="predicted"/>
<organism evidence="2 3">
    <name type="scientific">Actinokineospora iranica</name>
    <dbReference type="NCBI Taxonomy" id="1271860"/>
    <lineage>
        <taxon>Bacteria</taxon>
        <taxon>Bacillati</taxon>
        <taxon>Actinomycetota</taxon>
        <taxon>Actinomycetes</taxon>
        <taxon>Pseudonocardiales</taxon>
        <taxon>Pseudonocardiaceae</taxon>
        <taxon>Actinokineospora</taxon>
    </lineage>
</organism>
<evidence type="ECO:0008006" key="4">
    <source>
        <dbReference type="Google" id="ProtNLM"/>
    </source>
</evidence>
<gene>
    <name evidence="2" type="ORF">SAMN05216174_102113</name>
</gene>
<sequence length="198" mass="21162">MKPPSRAALARSYRVERVFTVLVGLAALLLGAAALVVGAGWLGTFRAARPVLDPIAVDTLRAWELPARIAAVVLGLLALVAGVLLAVRTLRRERHPDLALDRTAGKRLLVTSGAIAEAIAADAERVAGVSRAKATVVGDAATPALRLSLWLRYGARVKDVWQEVDTAVLRRARESLGVETMPTAVRIELGAQEKQRVR</sequence>
<protein>
    <recommendedName>
        <fullName evidence="4">Alkaline shock response membrane anchor protein AmaP</fullName>
    </recommendedName>
</protein>
<dbReference type="Proteomes" id="UP000199501">
    <property type="component" value="Unassembled WGS sequence"/>
</dbReference>
<accession>A0A1G6LJY5</accession>
<keyword evidence="1" id="KW-1133">Transmembrane helix</keyword>
<dbReference type="AlphaFoldDB" id="A0A1G6LJY5"/>
<keyword evidence="1" id="KW-0472">Membrane</keyword>
<feature type="transmembrane region" description="Helical" evidence="1">
    <location>
        <begin position="21"/>
        <end position="45"/>
    </location>
</feature>
<evidence type="ECO:0000313" key="3">
    <source>
        <dbReference type="Proteomes" id="UP000199501"/>
    </source>
</evidence>
<keyword evidence="3" id="KW-1185">Reference proteome</keyword>
<name>A0A1G6LJY5_9PSEU</name>
<dbReference type="STRING" id="1271860.SAMN05216174_102113"/>